<name>A0A0F8VX84_9ZZZZ</name>
<dbReference type="AlphaFoldDB" id="A0A0F8VX84"/>
<sequence>MAIEVIKSRIAKEDIAFGIGSFTKQVGPTQYQQGTKVYAGHVPIRDTKGLFTATNVEAALAEIKTIVSLTNQQVAALTA</sequence>
<proteinExistence type="predicted"/>
<evidence type="ECO:0000313" key="1">
    <source>
        <dbReference type="EMBL" id="KKK48988.1"/>
    </source>
</evidence>
<protein>
    <submittedName>
        <fullName evidence="1">Uncharacterized protein</fullName>
    </submittedName>
</protein>
<dbReference type="EMBL" id="LAZR01068783">
    <property type="protein sequence ID" value="KKK48988.1"/>
    <property type="molecule type" value="Genomic_DNA"/>
</dbReference>
<organism evidence="1">
    <name type="scientific">marine sediment metagenome</name>
    <dbReference type="NCBI Taxonomy" id="412755"/>
    <lineage>
        <taxon>unclassified sequences</taxon>
        <taxon>metagenomes</taxon>
        <taxon>ecological metagenomes</taxon>
    </lineage>
</organism>
<gene>
    <name evidence="1" type="ORF">LCGC14_3139590</name>
</gene>
<comment type="caution">
    <text evidence="1">The sequence shown here is derived from an EMBL/GenBank/DDBJ whole genome shotgun (WGS) entry which is preliminary data.</text>
</comment>
<accession>A0A0F8VX84</accession>
<reference evidence="1" key="1">
    <citation type="journal article" date="2015" name="Nature">
        <title>Complex archaea that bridge the gap between prokaryotes and eukaryotes.</title>
        <authorList>
            <person name="Spang A."/>
            <person name="Saw J.H."/>
            <person name="Jorgensen S.L."/>
            <person name="Zaremba-Niedzwiedzka K."/>
            <person name="Martijn J."/>
            <person name="Lind A.E."/>
            <person name="van Eijk R."/>
            <person name="Schleper C."/>
            <person name="Guy L."/>
            <person name="Ettema T.J."/>
        </authorList>
    </citation>
    <scope>NUCLEOTIDE SEQUENCE</scope>
</reference>